<dbReference type="Proteomes" id="UP000570517">
    <property type="component" value="Unassembled WGS sequence"/>
</dbReference>
<feature type="non-terminal residue" evidence="2">
    <location>
        <position position="34"/>
    </location>
</feature>
<gene>
    <name evidence="2" type="ORF">HLY00_4124</name>
</gene>
<dbReference type="EMBL" id="JABFYL010000001">
    <property type="protein sequence ID" value="NVN48275.1"/>
    <property type="molecule type" value="Genomic_DNA"/>
</dbReference>
<name>A0A850PLS2_9MYCO</name>
<accession>A0A850PLS2</accession>
<proteinExistence type="predicted"/>
<feature type="compositionally biased region" description="Gly residues" evidence="1">
    <location>
        <begin position="25"/>
        <end position="34"/>
    </location>
</feature>
<comment type="caution">
    <text evidence="2">The sequence shown here is derived from an EMBL/GenBank/DDBJ whole genome shotgun (WGS) entry which is preliminary data.</text>
</comment>
<evidence type="ECO:0000256" key="1">
    <source>
        <dbReference type="SAM" id="MobiDB-lite"/>
    </source>
</evidence>
<protein>
    <submittedName>
        <fullName evidence="2">Uncharacterized protein</fullName>
    </submittedName>
</protein>
<organism evidence="2 3">
    <name type="scientific">Mycolicibacterium hippocampi</name>
    <dbReference type="NCBI Taxonomy" id="659824"/>
    <lineage>
        <taxon>Bacteria</taxon>
        <taxon>Bacillati</taxon>
        <taxon>Actinomycetota</taxon>
        <taxon>Actinomycetes</taxon>
        <taxon>Mycobacteriales</taxon>
        <taxon>Mycobacteriaceae</taxon>
        <taxon>Mycolicibacterium</taxon>
    </lineage>
</organism>
<evidence type="ECO:0000313" key="3">
    <source>
        <dbReference type="Proteomes" id="UP000570517"/>
    </source>
</evidence>
<reference evidence="2 3" key="1">
    <citation type="submission" date="2020-05" db="EMBL/GenBank/DDBJ databases">
        <title>Draft genome sequence of Mycobacterium hippocampi DL, isolated from European seabass, Dicentrarchus labrax, reared in fish farms.</title>
        <authorList>
            <person name="Stathopoulou P."/>
            <person name="Asimakis E."/>
            <person name="Tzokas K."/>
            <person name="Batargias C."/>
            <person name="Tsiamis G."/>
        </authorList>
    </citation>
    <scope>NUCLEOTIDE SEQUENCE [LARGE SCALE GENOMIC DNA]</scope>
    <source>
        <strain evidence="2 3">DL</strain>
    </source>
</reference>
<evidence type="ECO:0000313" key="2">
    <source>
        <dbReference type="EMBL" id="NVN48275.1"/>
    </source>
</evidence>
<keyword evidence="3" id="KW-1185">Reference proteome</keyword>
<sequence>MPVHSETNGIGAQMPIENPGVGSPFHGGGGGGGG</sequence>
<feature type="compositionally biased region" description="Polar residues" evidence="1">
    <location>
        <begin position="1"/>
        <end position="10"/>
    </location>
</feature>
<feature type="region of interest" description="Disordered" evidence="1">
    <location>
        <begin position="1"/>
        <end position="34"/>
    </location>
</feature>
<dbReference type="AlphaFoldDB" id="A0A850PLS2"/>